<gene>
    <name evidence="1" type="ORF">CC1G_04106</name>
</gene>
<organism evidence="1 2">
    <name type="scientific">Coprinopsis cinerea (strain Okayama-7 / 130 / ATCC MYA-4618 / FGSC 9003)</name>
    <name type="common">Inky cap fungus</name>
    <name type="synonym">Hormographiella aspergillata</name>
    <dbReference type="NCBI Taxonomy" id="240176"/>
    <lineage>
        <taxon>Eukaryota</taxon>
        <taxon>Fungi</taxon>
        <taxon>Dikarya</taxon>
        <taxon>Basidiomycota</taxon>
        <taxon>Agaricomycotina</taxon>
        <taxon>Agaricomycetes</taxon>
        <taxon>Agaricomycetidae</taxon>
        <taxon>Agaricales</taxon>
        <taxon>Agaricineae</taxon>
        <taxon>Psathyrellaceae</taxon>
        <taxon>Coprinopsis</taxon>
    </lineage>
</organism>
<accession>A8NW03</accession>
<dbReference type="InParanoid" id="A8NW03"/>
<sequence>MIANDCKLDILQLGERFGSVTEVMNILAQHPEWDKAPRRLKLSMLDRAMKEVNSQADHLSPQHWRGDVNVRHVSLQTAWSRGRRIVEEEYPKAIAVLESAELTYPPIDFLAPGGTLLFDAPLPQDDLDESLESFTFPLPVSPDLPEISGEVDITEMEGHARCQTDREIQTEIEEELGILSDLPQEKGGIERTLTINGQSVHKSRILAMYGKYRKSVSSTDRLKRVQQLERYTSKLEPQANPLTGALTEESFVMIHDPVATLLCSEKRLWLCLGEVNSIRYDGQPVDRLVHSLLSEPAVSLRTTGELFLTIQREHSRFLGGARYESHVPNPGKSCFIAEGPKVNDITDLEHWSLLAVVSKTEAYVYQLKGNYDTFCYECEVATNYMKDQSLRGGCQVGTIPLSQLDWLKQKLKEVTVIRHDFNFDCQNWVMAAIQALKDHGGIIAPGTTERKVRAEMEEEKERWEVADDILFERLFP</sequence>
<dbReference type="RefSeq" id="XP_001836793.2">
    <property type="nucleotide sequence ID" value="XM_001836741.2"/>
</dbReference>
<proteinExistence type="predicted"/>
<dbReference type="OrthoDB" id="37659at2759"/>
<reference evidence="1 2" key="1">
    <citation type="journal article" date="2010" name="Proc. Natl. Acad. Sci. U.S.A.">
        <title>Insights into evolution of multicellular fungi from the assembled chromosomes of the mushroom Coprinopsis cinerea (Coprinus cinereus).</title>
        <authorList>
            <person name="Stajich J.E."/>
            <person name="Wilke S.K."/>
            <person name="Ahren D."/>
            <person name="Au C.H."/>
            <person name="Birren B.W."/>
            <person name="Borodovsky M."/>
            <person name="Burns C."/>
            <person name="Canback B."/>
            <person name="Casselton L.A."/>
            <person name="Cheng C.K."/>
            <person name="Deng J."/>
            <person name="Dietrich F.S."/>
            <person name="Fargo D.C."/>
            <person name="Farman M.L."/>
            <person name="Gathman A.C."/>
            <person name="Goldberg J."/>
            <person name="Guigo R."/>
            <person name="Hoegger P.J."/>
            <person name="Hooker J.B."/>
            <person name="Huggins A."/>
            <person name="James T.Y."/>
            <person name="Kamada T."/>
            <person name="Kilaru S."/>
            <person name="Kodira C."/>
            <person name="Kues U."/>
            <person name="Kupfer D."/>
            <person name="Kwan H.S."/>
            <person name="Lomsadze A."/>
            <person name="Li W."/>
            <person name="Lilly W.W."/>
            <person name="Ma L.J."/>
            <person name="Mackey A.J."/>
            <person name="Manning G."/>
            <person name="Martin F."/>
            <person name="Muraguchi H."/>
            <person name="Natvig D.O."/>
            <person name="Palmerini H."/>
            <person name="Ramesh M.A."/>
            <person name="Rehmeyer C.J."/>
            <person name="Roe B.A."/>
            <person name="Shenoy N."/>
            <person name="Stanke M."/>
            <person name="Ter-Hovhannisyan V."/>
            <person name="Tunlid A."/>
            <person name="Velagapudi R."/>
            <person name="Vision T.J."/>
            <person name="Zeng Q."/>
            <person name="Zolan M.E."/>
            <person name="Pukkila P.J."/>
        </authorList>
    </citation>
    <scope>NUCLEOTIDE SEQUENCE [LARGE SCALE GENOMIC DNA]</scope>
    <source>
        <strain evidence="2">Okayama-7 / 130 / ATCC MYA-4618 / FGSC 9003</strain>
    </source>
</reference>
<dbReference type="GeneID" id="6013345"/>
<name>A8NW03_COPC7</name>
<dbReference type="EMBL" id="AACS02000004">
    <property type="protein sequence ID" value="EAU85010.2"/>
    <property type="molecule type" value="Genomic_DNA"/>
</dbReference>
<evidence type="ECO:0000313" key="2">
    <source>
        <dbReference type="Proteomes" id="UP000001861"/>
    </source>
</evidence>
<dbReference type="HOGENOM" id="CLU_573651_0_0_1"/>
<protein>
    <submittedName>
        <fullName evidence="1">Uncharacterized protein</fullName>
    </submittedName>
</protein>
<dbReference type="VEuPathDB" id="FungiDB:CC1G_04106"/>
<dbReference type="KEGG" id="cci:CC1G_04106"/>
<dbReference type="AlphaFoldDB" id="A8NW03"/>
<dbReference type="eggNOG" id="ENOG502SZAG">
    <property type="taxonomic scope" value="Eukaryota"/>
</dbReference>
<comment type="caution">
    <text evidence="1">The sequence shown here is derived from an EMBL/GenBank/DDBJ whole genome shotgun (WGS) entry which is preliminary data.</text>
</comment>
<keyword evidence="2" id="KW-1185">Reference proteome</keyword>
<dbReference type="Proteomes" id="UP000001861">
    <property type="component" value="Unassembled WGS sequence"/>
</dbReference>
<evidence type="ECO:0000313" key="1">
    <source>
        <dbReference type="EMBL" id="EAU85010.2"/>
    </source>
</evidence>